<proteinExistence type="inferred from homology"/>
<sequence length="848" mass="94159">MSRVPSGLWQNLIALQVYGANTNVGKTVFSTLLGAHFVRRAGKRKWSLHYIKPVSTGPMEDADDSYVKRHVDGASVTTLFQFKEPVSPHIAVRGAEFVPTDDHLVKRVYAKIREDAAKFSWEKHMGLTIVETAGGVLSPGPSGVPQADIFRPMRLPVVLVGDHRLGGIASTISAAESLTLRGYDISAVICFDDKGKYENSEYLLKYFGNMDIPAFTLPWIPELGGYTQEQERAVMRKYYEQQSLADGMNKIADSIVQRHEDRLTTMNKLPSRTRKSIWHPFTQHKTVTNTDDILVWDSAYGDYFQAKHTPTSLKGRSLGHTAEKPLLYPAFDGSASWWTQGLGHGNPRLALAAAYAAGRYGHVMFAGATHEPAVKLAETLLKGMENPRLAKCFYTDDGSTAAEVGIKMAIRAACKRYDWDGSKDNIEILGLKGSYHGDTIGAMDASEPNVYNEKVDWYRGRGYWFDFPTVKMRSGEWMVEPPKGMARELGGPEFFSHLDDVFNFEARGEGQGRRWWVYEKYIRDQLDILVKRQGRKFGALVMEPILLGAGGMLFVDPLFQRKLVEVVRSYQFTEHEVTPPSDPLHWTGVPVLFDEVFTGLNRLGHFTPSTLLEVHPDISIHAKLLTGGLLPLSVTLASKAIFNAFLSPSKSDALLHGHSYTAHPIGCHVANTSLKEMEVLKNGYAWKSFRRKWDWESGHRGGQVAPRWWTIKGGVNANEAGGVKTWSMWGKPLVVWLSYHDAVDHVIAIGSVLAVALKDEGGSGYTSNAAAGLRDALLNDRSHTAVSIHSRVLGNVIYLMASLTTAPKDLEAVGDALKQKLDRVSGITRSPKTNPKDSNDVTWMGEER</sequence>
<dbReference type="GO" id="GO:0004141">
    <property type="term" value="F:dethiobiotin synthase activity"/>
    <property type="evidence" value="ECO:0007669"/>
    <property type="project" value="InterPro"/>
</dbReference>
<dbReference type="OrthoDB" id="425114at2759"/>
<dbReference type="InterPro" id="IPR005814">
    <property type="entry name" value="Aminotrans_3"/>
</dbReference>
<keyword evidence="3 5" id="KW-0808">Transferase</keyword>
<dbReference type="GO" id="GO:0000287">
    <property type="term" value="F:magnesium ion binding"/>
    <property type="evidence" value="ECO:0007669"/>
    <property type="project" value="InterPro"/>
</dbReference>
<keyword evidence="2" id="KW-0032">Aminotransferase</keyword>
<dbReference type="InterPro" id="IPR015421">
    <property type="entry name" value="PyrdxlP-dep_Trfase_major"/>
</dbReference>
<evidence type="ECO:0000256" key="3">
    <source>
        <dbReference type="ARBA" id="ARBA00022679"/>
    </source>
</evidence>
<dbReference type="InterPro" id="IPR027417">
    <property type="entry name" value="P-loop_NTPase"/>
</dbReference>
<dbReference type="SUPFAM" id="SSF53383">
    <property type="entry name" value="PLP-dependent transferases"/>
    <property type="match status" value="1"/>
</dbReference>
<evidence type="ECO:0000256" key="1">
    <source>
        <dbReference type="ARBA" id="ARBA00004173"/>
    </source>
</evidence>
<dbReference type="InParanoid" id="A0A177CSL1"/>
<dbReference type="Gene3D" id="3.40.640.10">
    <property type="entry name" value="Type I PLP-dependent aspartate aminotransferase-like (Major domain)"/>
    <property type="match status" value="1"/>
</dbReference>
<dbReference type="HAMAP" id="MF_00336">
    <property type="entry name" value="BioD"/>
    <property type="match status" value="1"/>
</dbReference>
<dbReference type="PANTHER" id="PTHR42684">
    <property type="entry name" value="ADENOSYLMETHIONINE-8-AMINO-7-OXONONANOATE AMINOTRANSFERASE"/>
    <property type="match status" value="1"/>
</dbReference>
<dbReference type="GO" id="GO:0030170">
    <property type="term" value="F:pyridoxal phosphate binding"/>
    <property type="evidence" value="ECO:0007669"/>
    <property type="project" value="InterPro"/>
</dbReference>
<dbReference type="Pfam" id="PF13500">
    <property type="entry name" value="AAA_26"/>
    <property type="match status" value="1"/>
</dbReference>
<dbReference type="RefSeq" id="XP_018040323.1">
    <property type="nucleotide sequence ID" value="XM_018175294.1"/>
</dbReference>
<dbReference type="SUPFAM" id="SSF52540">
    <property type="entry name" value="P-loop containing nucleoside triphosphate hydrolases"/>
    <property type="match status" value="1"/>
</dbReference>
<dbReference type="GO" id="GO:0009102">
    <property type="term" value="P:biotin biosynthetic process"/>
    <property type="evidence" value="ECO:0007669"/>
    <property type="project" value="UniProtKB-UniPathway"/>
</dbReference>
<dbReference type="PANTHER" id="PTHR42684:SF3">
    <property type="entry name" value="ADENOSYLMETHIONINE-8-AMINO-7-OXONONANOATE AMINOTRANSFERASE"/>
    <property type="match status" value="1"/>
</dbReference>
<accession>A0A177CSL1</accession>
<dbReference type="InterPro" id="IPR004472">
    <property type="entry name" value="DTB_synth_BioD"/>
</dbReference>
<evidence type="ECO:0000256" key="4">
    <source>
        <dbReference type="SAM" id="MobiDB-lite"/>
    </source>
</evidence>
<evidence type="ECO:0000256" key="2">
    <source>
        <dbReference type="ARBA" id="ARBA00022576"/>
    </source>
</evidence>
<reference evidence="5 6" key="1">
    <citation type="submission" date="2016-05" db="EMBL/GenBank/DDBJ databases">
        <title>Comparative analysis of secretome profiles of manganese(II)-oxidizing ascomycete fungi.</title>
        <authorList>
            <consortium name="DOE Joint Genome Institute"/>
            <person name="Zeiner C.A."/>
            <person name="Purvine S.O."/>
            <person name="Zink E.M."/>
            <person name="Wu S."/>
            <person name="Pasa-Tolic L."/>
            <person name="Chaput D.L."/>
            <person name="Haridas S."/>
            <person name="Grigoriev I.V."/>
            <person name="Santelli C.M."/>
            <person name="Hansel C.M."/>
        </authorList>
    </citation>
    <scope>NUCLEOTIDE SEQUENCE [LARGE SCALE GENOMIC DNA]</scope>
    <source>
        <strain evidence="5 6">AP3s5-JAC2a</strain>
    </source>
</reference>
<protein>
    <submittedName>
        <fullName evidence="5">PLP-dependent transferase</fullName>
    </submittedName>
</protein>
<dbReference type="Gene3D" id="3.40.50.300">
    <property type="entry name" value="P-loop containing nucleotide triphosphate hydrolases"/>
    <property type="match status" value="1"/>
</dbReference>
<feature type="region of interest" description="Disordered" evidence="4">
    <location>
        <begin position="825"/>
        <end position="848"/>
    </location>
</feature>
<dbReference type="GO" id="GO:0005739">
    <property type="term" value="C:mitochondrion"/>
    <property type="evidence" value="ECO:0007669"/>
    <property type="project" value="UniProtKB-SubCell"/>
</dbReference>
<dbReference type="Proteomes" id="UP000077069">
    <property type="component" value="Unassembled WGS sequence"/>
</dbReference>
<dbReference type="EMBL" id="KV441549">
    <property type="protein sequence ID" value="OAG09958.1"/>
    <property type="molecule type" value="Genomic_DNA"/>
</dbReference>
<comment type="subcellular location">
    <subcellularLocation>
        <location evidence="1">Mitochondrion</location>
    </subcellularLocation>
</comment>
<dbReference type="GO" id="GO:0005524">
    <property type="term" value="F:ATP binding"/>
    <property type="evidence" value="ECO:0007669"/>
    <property type="project" value="InterPro"/>
</dbReference>
<organism evidence="5 6">
    <name type="scientific">Paraphaeosphaeria sporulosa</name>
    <dbReference type="NCBI Taxonomy" id="1460663"/>
    <lineage>
        <taxon>Eukaryota</taxon>
        <taxon>Fungi</taxon>
        <taxon>Dikarya</taxon>
        <taxon>Ascomycota</taxon>
        <taxon>Pezizomycotina</taxon>
        <taxon>Dothideomycetes</taxon>
        <taxon>Pleosporomycetidae</taxon>
        <taxon>Pleosporales</taxon>
        <taxon>Massarineae</taxon>
        <taxon>Didymosphaeriaceae</taxon>
        <taxon>Paraphaeosphaeria</taxon>
    </lineage>
</organism>
<dbReference type="Pfam" id="PF00202">
    <property type="entry name" value="Aminotran_3"/>
    <property type="match status" value="2"/>
</dbReference>
<feature type="compositionally biased region" description="Basic and acidic residues" evidence="4">
    <location>
        <begin position="834"/>
        <end position="848"/>
    </location>
</feature>
<dbReference type="InterPro" id="IPR015424">
    <property type="entry name" value="PyrdxlP-dep_Trfase"/>
</dbReference>
<dbReference type="UniPathway" id="UPA00078"/>
<keyword evidence="6" id="KW-1185">Reference proteome</keyword>
<dbReference type="PROSITE" id="PS00600">
    <property type="entry name" value="AA_TRANSFER_CLASS_3"/>
    <property type="match status" value="1"/>
</dbReference>
<evidence type="ECO:0000313" key="6">
    <source>
        <dbReference type="Proteomes" id="UP000077069"/>
    </source>
</evidence>
<dbReference type="AlphaFoldDB" id="A0A177CSL1"/>
<evidence type="ECO:0000313" key="5">
    <source>
        <dbReference type="EMBL" id="OAG09958.1"/>
    </source>
</evidence>
<dbReference type="STRING" id="1460663.A0A177CSL1"/>
<dbReference type="GO" id="GO:0004015">
    <property type="term" value="F:adenosylmethionine-8-amino-7-oxononanoate transaminase activity"/>
    <property type="evidence" value="ECO:0007669"/>
    <property type="project" value="TreeGrafter"/>
</dbReference>
<dbReference type="InterPro" id="IPR049704">
    <property type="entry name" value="Aminotrans_3_PPA_site"/>
</dbReference>
<gene>
    <name evidence="5" type="ORF">CC84DRAFT_1111773</name>
</gene>
<name>A0A177CSL1_9PLEO</name>
<dbReference type="GeneID" id="28758780"/>
<dbReference type="CDD" id="cd03109">
    <property type="entry name" value="DTBS"/>
    <property type="match status" value="1"/>
</dbReference>